<sequence length="243" mass="27990">MRLLNIRTLKLESFFADIPPYAILSHVWGSDEVTLQDLGRSDLDQKPGWVKIVKFCQTVTQFFPEPLEYVWVDTCCIDKTSSAELSESINSMFRWYQMSQVCYAYLEDVSHDGPGPVGSDFEKSRWFTRGWTLQELIAPHTVDFFDGQWRHIGDKMQLAHRVSQRAGIDQGTLLTGDCSTSSVAQKMSWASERETTRPEDMAYCLLGIFDISMTMLYGEGEKAFVRLQEEILQEYDDNTIFAW</sequence>
<keyword evidence="3" id="KW-1185">Reference proteome</keyword>
<name>A0A9P8W4L2_9HYPO</name>
<dbReference type="Pfam" id="PF06985">
    <property type="entry name" value="HET"/>
    <property type="match status" value="1"/>
</dbReference>
<protein>
    <submittedName>
        <fullName evidence="2">Heterokaryon incompatibility protein-domain-containing protein</fullName>
    </submittedName>
</protein>
<dbReference type="InterPro" id="IPR010730">
    <property type="entry name" value="HET"/>
</dbReference>
<dbReference type="Proteomes" id="UP000777438">
    <property type="component" value="Unassembled WGS sequence"/>
</dbReference>
<accession>A0A9P8W4L2</accession>
<organism evidence="2 3">
    <name type="scientific">Thelonectria olida</name>
    <dbReference type="NCBI Taxonomy" id="1576542"/>
    <lineage>
        <taxon>Eukaryota</taxon>
        <taxon>Fungi</taxon>
        <taxon>Dikarya</taxon>
        <taxon>Ascomycota</taxon>
        <taxon>Pezizomycotina</taxon>
        <taxon>Sordariomycetes</taxon>
        <taxon>Hypocreomycetidae</taxon>
        <taxon>Hypocreales</taxon>
        <taxon>Nectriaceae</taxon>
        <taxon>Thelonectria</taxon>
    </lineage>
</organism>
<gene>
    <name evidence="2" type="ORF">B0T10DRAFT_390418</name>
</gene>
<dbReference type="AlphaFoldDB" id="A0A9P8W4L2"/>
<reference evidence="2 3" key="1">
    <citation type="journal article" date="2021" name="Nat. Commun.">
        <title>Genetic determinants of endophytism in the Arabidopsis root mycobiome.</title>
        <authorList>
            <person name="Mesny F."/>
            <person name="Miyauchi S."/>
            <person name="Thiergart T."/>
            <person name="Pickel B."/>
            <person name="Atanasova L."/>
            <person name="Karlsson M."/>
            <person name="Huettel B."/>
            <person name="Barry K.W."/>
            <person name="Haridas S."/>
            <person name="Chen C."/>
            <person name="Bauer D."/>
            <person name="Andreopoulos W."/>
            <person name="Pangilinan J."/>
            <person name="LaButti K."/>
            <person name="Riley R."/>
            <person name="Lipzen A."/>
            <person name="Clum A."/>
            <person name="Drula E."/>
            <person name="Henrissat B."/>
            <person name="Kohler A."/>
            <person name="Grigoriev I.V."/>
            <person name="Martin F.M."/>
            <person name="Hacquard S."/>
        </authorList>
    </citation>
    <scope>NUCLEOTIDE SEQUENCE [LARGE SCALE GENOMIC DNA]</scope>
    <source>
        <strain evidence="2 3">MPI-CAGE-CH-0241</strain>
    </source>
</reference>
<dbReference type="PANTHER" id="PTHR10622">
    <property type="entry name" value="HET DOMAIN-CONTAINING PROTEIN"/>
    <property type="match status" value="1"/>
</dbReference>
<evidence type="ECO:0000313" key="2">
    <source>
        <dbReference type="EMBL" id="KAH6889426.1"/>
    </source>
</evidence>
<feature type="non-terminal residue" evidence="2">
    <location>
        <position position="243"/>
    </location>
</feature>
<dbReference type="EMBL" id="JAGPYM010000011">
    <property type="protein sequence ID" value="KAH6889426.1"/>
    <property type="molecule type" value="Genomic_DNA"/>
</dbReference>
<evidence type="ECO:0000259" key="1">
    <source>
        <dbReference type="Pfam" id="PF06985"/>
    </source>
</evidence>
<dbReference type="PANTHER" id="PTHR10622:SF10">
    <property type="entry name" value="HET DOMAIN-CONTAINING PROTEIN"/>
    <property type="match status" value="1"/>
</dbReference>
<dbReference type="OrthoDB" id="674604at2759"/>
<comment type="caution">
    <text evidence="2">The sequence shown here is derived from an EMBL/GenBank/DDBJ whole genome shotgun (WGS) entry which is preliminary data.</text>
</comment>
<feature type="domain" description="Heterokaryon incompatibility" evidence="1">
    <location>
        <begin position="21"/>
        <end position="112"/>
    </location>
</feature>
<evidence type="ECO:0000313" key="3">
    <source>
        <dbReference type="Proteomes" id="UP000777438"/>
    </source>
</evidence>
<proteinExistence type="predicted"/>